<proteinExistence type="predicted"/>
<feature type="domain" description="Glycosyl hydrolase family 13 catalytic" evidence="2">
    <location>
        <begin position="14"/>
        <end position="717"/>
    </location>
</feature>
<dbReference type="GO" id="GO:0005992">
    <property type="term" value="P:trehalose biosynthetic process"/>
    <property type="evidence" value="ECO:0007669"/>
    <property type="project" value="TreeGrafter"/>
</dbReference>
<dbReference type="PANTHER" id="PTHR10357">
    <property type="entry name" value="ALPHA-AMYLASE FAMILY MEMBER"/>
    <property type="match status" value="1"/>
</dbReference>
<dbReference type="Pfam" id="PF00128">
    <property type="entry name" value="Alpha-amylase"/>
    <property type="match status" value="1"/>
</dbReference>
<dbReference type="InterPro" id="IPR012767">
    <property type="entry name" value="Trehalose_TreY"/>
</dbReference>
<dbReference type="InterPro" id="IPR017853">
    <property type="entry name" value="GH"/>
</dbReference>
<dbReference type="InterPro" id="IPR006047">
    <property type="entry name" value="GH13_cat_dom"/>
</dbReference>
<evidence type="ECO:0000256" key="1">
    <source>
        <dbReference type="SAM" id="MobiDB-lite"/>
    </source>
</evidence>
<dbReference type="EMBL" id="JACHDB010000002">
    <property type="protein sequence ID" value="MBB5436029.1"/>
    <property type="molecule type" value="Genomic_DNA"/>
</dbReference>
<dbReference type="GO" id="GO:0030980">
    <property type="term" value="P:alpha-glucan catabolic process"/>
    <property type="evidence" value="ECO:0007669"/>
    <property type="project" value="TreeGrafter"/>
</dbReference>
<gene>
    <name evidence="3" type="ORF">HDA36_006177</name>
</gene>
<dbReference type="AlphaFoldDB" id="A0A7W8VHH2"/>
<evidence type="ECO:0000259" key="2">
    <source>
        <dbReference type="SMART" id="SM00642"/>
    </source>
</evidence>
<keyword evidence="3" id="KW-0413">Isomerase</keyword>
<dbReference type="SMART" id="SM00642">
    <property type="entry name" value="Aamy"/>
    <property type="match status" value="1"/>
</dbReference>
<name>A0A7W8VHH2_9ACTN</name>
<keyword evidence="4" id="KW-1185">Reference proteome</keyword>
<reference evidence="3 4" key="1">
    <citation type="submission" date="2020-08" db="EMBL/GenBank/DDBJ databases">
        <title>Sequencing the genomes of 1000 actinobacteria strains.</title>
        <authorList>
            <person name="Klenk H.-P."/>
        </authorList>
    </citation>
    <scope>NUCLEOTIDE SEQUENCE [LARGE SCALE GENOMIC DNA]</scope>
    <source>
        <strain evidence="3 4">DSM 44551</strain>
    </source>
</reference>
<dbReference type="RefSeq" id="WP_184399273.1">
    <property type="nucleotide sequence ID" value="NZ_JACHDB010000002.1"/>
</dbReference>
<evidence type="ECO:0000313" key="3">
    <source>
        <dbReference type="EMBL" id="MBB5436029.1"/>
    </source>
</evidence>
<dbReference type="Proteomes" id="UP000572635">
    <property type="component" value="Unassembled WGS sequence"/>
</dbReference>
<dbReference type="PANTHER" id="PTHR10357:SF216">
    <property type="entry name" value="MALTOOLIGOSYL TREHALOSE SYNTHASE-RELATED"/>
    <property type="match status" value="1"/>
</dbReference>
<feature type="region of interest" description="Disordered" evidence="1">
    <location>
        <begin position="400"/>
        <end position="458"/>
    </location>
</feature>
<organism evidence="3 4">
    <name type="scientific">Nocardiopsis composta</name>
    <dbReference type="NCBI Taxonomy" id="157465"/>
    <lineage>
        <taxon>Bacteria</taxon>
        <taxon>Bacillati</taxon>
        <taxon>Actinomycetota</taxon>
        <taxon>Actinomycetes</taxon>
        <taxon>Streptosporangiales</taxon>
        <taxon>Nocardiopsidaceae</taxon>
        <taxon>Nocardiopsis</taxon>
    </lineage>
</organism>
<evidence type="ECO:0000313" key="4">
    <source>
        <dbReference type="Proteomes" id="UP000572635"/>
    </source>
</evidence>
<comment type="caution">
    <text evidence="3">The sequence shown here is derived from an EMBL/GenBank/DDBJ whole genome shotgun (WGS) entry which is preliminary data.</text>
</comment>
<sequence length="848" mass="90638">MSETPRREGAPPAPTSTYRLQLRPGGGLGDARALAGYLDRLGVGALYTAPLLTAAPGSAHGYDGVDPRAVCPELGGEQARQDLAARLRELGMGLVADIVPNHMSVALPEANPWWWEVLRDGPDAEHAGHFDIDWSRGPIELPVLPDDGDGGAAALDRLELRDGALVLDGRRHPVAPGTDPPGAGPAEVHAAQHYRLVSWRRAAEAMSYRRFFDVTDLAAVRAEDPEVFDALHAEVLRWADRGELAGLRVDHPDGLADPGGYLRRLRDRFPGWIVAEKILHPGEEPPASWPIDGTTGYDALREVCGLFVDPAGEAPLTRLADSLGAPTDLPHLEEAAKEWAAGVLLAAETDRIARVLTGGRPDPAARRAVAALLASFPVYRTYLPEGERYWTRAVAAARRRLSGPPAPPPGSGAGDGSGADEGAPDGAAPPPRGKGARPGEAGAAREPHPGAPSGGAAAALAALEEIDRRVREDPAGELAVRIQQTSGMVMAKGVEDTAFYRATRFAALNEVGGDPGAFGTAPEEFHAAAARREAVRPAAMTTLSTHDTKRSEDVRARLAVLSEMPEEFAAAVRDWSRRRGLSEPSLDLLAWQTLVGTWPISAERLRGYLLKAAREAKLRTSWTDRDPAFEEEVAAWPERVLGDERLAADVARFVDRVRRPGWSNALGQKLLQLTMPGVPDVYQGTELWDLSLVDPDNRRAVDFTARDVLLERLESGRRPPVDATGEAKMHVVRQALHLRRRADLRGYLPLPAAGPAARHAVAFARGPRAAVVAVATRLPVGLAAAGGWRSTVLPLPWGRGTWRDLLSGRSFPAGPPGAPAAPRLGDLLSRYPVALLVREPGPGAPDQG</sequence>
<dbReference type="SUPFAM" id="SSF51445">
    <property type="entry name" value="(Trans)glycosidases"/>
    <property type="match status" value="1"/>
</dbReference>
<dbReference type="GO" id="GO:0047470">
    <property type="term" value="F:(1,4)-alpha-D-glucan 1-alpha-D-glucosylmutase activity"/>
    <property type="evidence" value="ECO:0007669"/>
    <property type="project" value="UniProtKB-EC"/>
</dbReference>
<feature type="region of interest" description="Disordered" evidence="1">
    <location>
        <begin position="1"/>
        <end position="22"/>
    </location>
</feature>
<protein>
    <submittedName>
        <fullName evidence="3">(1-&gt;4)-alpha-D-glucan 1-alpha-D-glucosylmutase</fullName>
        <ecNumber evidence="3">5.4.99.15</ecNumber>
    </submittedName>
</protein>
<accession>A0A7W8VHH2</accession>
<dbReference type="Gene3D" id="3.20.20.80">
    <property type="entry name" value="Glycosidases"/>
    <property type="match status" value="4"/>
</dbReference>
<dbReference type="EC" id="5.4.99.15" evidence="3"/>
<dbReference type="CDD" id="cd11336">
    <property type="entry name" value="AmyAc_MTSase"/>
    <property type="match status" value="1"/>
</dbReference>